<protein>
    <submittedName>
        <fullName evidence="1">Uncharacterized protein</fullName>
    </submittedName>
</protein>
<evidence type="ECO:0000313" key="2">
    <source>
        <dbReference type="Proteomes" id="UP000218287"/>
    </source>
</evidence>
<keyword evidence="2" id="KW-1185">Reference proteome</keyword>
<reference evidence="1 2" key="1">
    <citation type="submission" date="2017-06" db="EMBL/GenBank/DDBJ databases">
        <title>Genome sequencing of cyanobaciteial culture collection at National Institute for Environmental Studies (NIES).</title>
        <authorList>
            <person name="Hirose Y."/>
            <person name="Shimura Y."/>
            <person name="Fujisawa T."/>
            <person name="Nakamura Y."/>
            <person name="Kawachi M."/>
        </authorList>
    </citation>
    <scope>NUCLEOTIDE SEQUENCE [LARGE SCALE GENOMIC DNA]</scope>
    <source>
        <strain evidence="1 2">NIES-21</strain>
    </source>
</reference>
<gene>
    <name evidence="1" type="ORF">NIES21_18740</name>
</gene>
<name>A0A1Z4GEW5_9CYAN</name>
<dbReference type="Proteomes" id="UP000218287">
    <property type="component" value="Chromosome"/>
</dbReference>
<organism evidence="1 2">
    <name type="scientific">Anabaenopsis circularis NIES-21</name>
    <dbReference type="NCBI Taxonomy" id="1085406"/>
    <lineage>
        <taxon>Bacteria</taxon>
        <taxon>Bacillati</taxon>
        <taxon>Cyanobacteriota</taxon>
        <taxon>Cyanophyceae</taxon>
        <taxon>Nostocales</taxon>
        <taxon>Nodulariaceae</taxon>
        <taxon>Anabaenopsis</taxon>
    </lineage>
</organism>
<accession>A0A1Z4GEW5</accession>
<evidence type="ECO:0000313" key="1">
    <source>
        <dbReference type="EMBL" id="BAY16051.1"/>
    </source>
</evidence>
<dbReference type="AlphaFoldDB" id="A0A1Z4GEW5"/>
<proteinExistence type="predicted"/>
<sequence length="75" mass="8910">MKFSVIFLAANHPIADARYQTIVEINRETVNCKTTEYQTVDKYITLHLYRVILTYIFSVAFQQFEINLTKPLYLF</sequence>
<dbReference type="EMBL" id="AP018174">
    <property type="protein sequence ID" value="BAY16051.1"/>
    <property type="molecule type" value="Genomic_DNA"/>
</dbReference>